<dbReference type="CDD" id="cd12117">
    <property type="entry name" value="A_NRPS_Srf_like"/>
    <property type="match status" value="1"/>
</dbReference>
<dbReference type="RefSeq" id="WP_359253644.1">
    <property type="nucleotide sequence ID" value="NZ_JBFAEG010000001.1"/>
</dbReference>
<dbReference type="NCBIfam" id="NF003417">
    <property type="entry name" value="PRK04813.1"/>
    <property type="match status" value="7"/>
</dbReference>
<comment type="cofactor">
    <cofactor evidence="1">
        <name>pantetheine 4'-phosphate</name>
        <dbReference type="ChEBI" id="CHEBI:47942"/>
    </cofactor>
</comment>
<feature type="region of interest" description="Disordered" evidence="6">
    <location>
        <begin position="460"/>
        <end position="597"/>
    </location>
</feature>
<dbReference type="InterPro" id="IPR009081">
    <property type="entry name" value="PP-bd_ACP"/>
</dbReference>
<keyword evidence="5" id="KW-0045">Antibiotic biosynthesis</keyword>
<dbReference type="PROSITE" id="PS00455">
    <property type="entry name" value="AMP_BINDING"/>
    <property type="match status" value="5"/>
</dbReference>
<proteinExistence type="predicted"/>
<dbReference type="NCBIfam" id="TIGR01720">
    <property type="entry name" value="NRPS-para261"/>
    <property type="match status" value="3"/>
</dbReference>
<feature type="compositionally biased region" description="Low complexity" evidence="6">
    <location>
        <begin position="9"/>
        <end position="28"/>
    </location>
</feature>
<dbReference type="InterPro" id="IPR020806">
    <property type="entry name" value="PKS_PP-bd"/>
</dbReference>
<feature type="region of interest" description="Disordered" evidence="6">
    <location>
        <begin position="5879"/>
        <end position="5902"/>
    </location>
</feature>
<feature type="region of interest" description="Disordered" evidence="6">
    <location>
        <begin position="1"/>
        <end position="28"/>
    </location>
</feature>
<feature type="compositionally biased region" description="Polar residues" evidence="6">
    <location>
        <begin position="467"/>
        <end position="477"/>
    </location>
</feature>
<evidence type="ECO:0000313" key="9">
    <source>
        <dbReference type="Proteomes" id="UP001551011"/>
    </source>
</evidence>
<dbReference type="Gene3D" id="3.30.300.30">
    <property type="match status" value="6"/>
</dbReference>
<dbReference type="InterPro" id="IPR045851">
    <property type="entry name" value="AMP-bd_C_sf"/>
</dbReference>
<evidence type="ECO:0000256" key="1">
    <source>
        <dbReference type="ARBA" id="ARBA00001957"/>
    </source>
</evidence>
<dbReference type="Proteomes" id="UP001551011">
    <property type="component" value="Unassembled WGS sequence"/>
</dbReference>
<dbReference type="SUPFAM" id="SSF56801">
    <property type="entry name" value="Acetyl-CoA synthetase-like"/>
    <property type="match status" value="5"/>
</dbReference>
<dbReference type="CDD" id="cd19543">
    <property type="entry name" value="DCL_NRPS"/>
    <property type="match status" value="3"/>
</dbReference>
<feature type="region of interest" description="Disordered" evidence="6">
    <location>
        <begin position="6242"/>
        <end position="6267"/>
    </location>
</feature>
<sequence length="6374" mass="680716">MTDLHDKPAPASSLPPQAGPAAGASESAAAPACPTLGELFTAWVARTPDAPALTDGRRTWSYRELAARADRLAVHLARRGAGPDRVVALVLPRSMELIAAELAVTRAGAAFLPVDPAYPAERRALMLADAAPAVTLDDPRRVRELLDTGNSPGDAAGTQAQVDADHAAYVIYTSGSTGTPKGVTVTHRGIGGFTAAAAERYAVGPGDRVLQFSSPSFDASVLELCASVLSGATLVVPPHGPWLGDELAAVLDEHRITHALIPPAALATLPDPGQGTARRLRTLIVGAEACPAELVDRWAPGRRMINSYGPTEATIVATWTGPLTAGQGTPTIGGALPHTRVYVLDAGLRPVPAGADGELFIGGDAVARGYLGRPGLTAARFVADPFGPPGARLYRTGDRARWTADGELEFLGRLDRQVKIRGFRVEPGEIEAALRRAGAGSVGEAVVVVREDEPGHQRLVGYVTPAGQPTSTASATSPVPADSGAAATSPVPAGPEDPATSSIPVALEAPATSPVPADSQAPPTSPVPADSEAPTTSTVHADSDAPATSTVHADSDAPATSPVPADSDAVVTSAAPTAPAVSLSGPSDPSAHPHPLDPAALRSAVAAVLPAHMVPSAIVVLDRMPLTPQHKIDRRALPAPERTVTEGHVAPRTAGERALARIWAEVLGVDAVGVTDDFLDLGGESILAARALARIRDELGVRLTVRDVFTARTIAALAPLLGDPSAAAPPEPIPPTPLDGTLPLSSAQRRLWYLDDLTEGGTEYNTGVSLRLRGPLDPDALRRSLRRLAARHASLRTTFTTADGQGAQRVAPEPHLPLRTADLTDVPEARRSDAAEALLTEELGRPFDLAAGPLTRALLVRLAPEDHLLLLAQHHIVTDGWSVGILTRELAALHHAETTGEPDGLPQPAVQYPDFAVWEHRRRATEADAADLAYWRRHLTGMQQLELPTDRPRPAVRTTSGAAHRHPLPAELVTRLRQLAAGRGTTVFTLFAGAAALLFSRYSGQRDVAFGTVTTGRGRRDLEDVPGFFANTVVLRGEVDERATVDRFVESMRATVLDAFAHDGVPFDRVVEELAPPRDPSRTPLVQALVVQQTALPVPPLSGGLRLTEHPLPRPAARFDLVLEFSADPDGGCVLTAEFNTDLFDAATVARLTAHLHRLLEGMADGPGRTLAELPMLSAEEQRTLVDTWNPPARRSRDTRHSTLPDLFRAQAARTPDRTAVICGPVRLDYAEVARRANRLARQLLARGAGPESLVALCLPRTADLVPVLWAVLASGAGYLPVDPGYPAERVRLMLADARPALVLATRETASALPADCAPLLLEDCADPAVPDTDLADADRPRPLLPDHPAYVIYTSGSTGRPKGVVVTHRTVAALAAWTKERFGAAGLDHVIASTSLNFDVSVFELLCPLTAGGTVEVVPDLPALADGTGPRRAGLLSAVPSVVSRLIASGTAPVTADTVVLAGEALPAQTLHDLRAALPECRVANIYGPTEATVYATAWFAGDRLPEQAPPIGGPVALTRAYVLDGSLRPQPVGVTGELYLGGGGLARGYLHRPGLTAARFVADPFGAPGERMYRTGDLVRRRADGALEYVGRIDQQVKVRGFRIELGEVEEALRRCAGVAEAAATVTAGADGHRRLAGYVVPATGQRVEPEAVRRELGRTLPASMVPSAVVVLDALPLNPNGKLDRARLPDPGPAVRAVRHVAPRTPTERALAAIWAEVLRVERVGVDDNFFELGGDSILSIQVVARARQEGLSLTSRDVYRHQTVAALARCADAARGPREATPAPEPATGPAPLTPIQHWLFGTAAERAGHYAQALSVHVPDDLEPAALEEALNDLVGHHDALRSRFVTDDTGPGARWHIEDRTPRIRLAHHTGPDTDTPHFGPFDLARGPLLRAVLHDHGSGRRVLHLAVHHLVVDGVSWRVLLEDLDRAYRARRAGDDGAAALPAKSSPLREWARRLAAHAAEGGFDDEREYWARAVPETGPAVPPGGTGTYASQRAVTVRLSPEDTSALLRTLPDTYRTQANDVLLSALGRALCAWTGRDRVVVDVEGHGREELFPELDISRTVGWFTTRYPVALAVPEDAGWDAVLKRVKEQLRAVPRHGLGHDALRHLADPGAAPRTPEAQVSFNYLGRMEPAEDPDGLCRGTVRPLELDADPAAARPHALEVVGQLVGGSLEFTWFYSDRLHQEETVADLADRFADALADLARHATRPGAAGRTPSDFPLARLDQAAVDRITGADPAAVADVYPLTPTQAGMLFHGLSQDDRGVYFQQLTFVLDGVPDPRALAAAWQHVSDRTEVLRARVVWQDVPEPLLVVLRHAAVPVTHLDWRDLTADERRARLDDVLARDRADGIDLGRAPLQRLLLARLSDTEVRVVWSFHHLLLDGWSLFQVLTDVFAHHAGGDPGTLPDRPPHRDYVSWLRRRDPDAAERHWRLRLSGLTEATPLPYDREPREAHRAESTHAVRVTLPAATSRALEELARASGLTLNTLVQGAWALLLARQAGRDEVVFGTTVSGRPPELPGAEAMTGLFITTLPTRVTVPDHGTLLDWLRALQHDQSEDRRFDHLALTRMRTFTELPERVGLFDSIVVFENYPVDDDLAAAHGLRLSGLEGIETTNYPLSLTAYPGTELALRLGYDPELFDGGTAERMAEYLTVLLAGMPTGSARPPARLPLLTPDRRAQVLSAWNDTATGLPDTTVADLFAGQVRRTPDAVAVEAGEERVTYRQLDQRAGQLAARLTGLGVRPERPVGVLMDRSVELVVTQLALVRTGGVYVPLDGRAPVERLRRMLTEAGAGLLLTDAGWEGTAREVLPADGVVRVDETSGTDGPAAPAHAVHPDNVQYLMFTSGSTGTPKGVAVRQRDVVALALDRVFAGHDRVLVHSPHAFDAATYEVWVPLLRGGTAVLAPPADLDAALVRRAVTEQGVTCLWLTAGLFRLLAQEDPGCLRGAREVWTGGEAVPGAVVRRVLDACPGLTVVDGYGPTETTTFATRRAFRSGDPLPAVLPIGRPLDNTRVYVLDAALQPQPPGIPGELYIAGAGLARGYAGRPGATAARYVADPFGPPGTRMYRTGDIVRWSADGELHFVGRADDQIKIRGFRVEPAEIEARLTAHPGVAEAVVSLYEDAGRKRLAAHLVPAGGAALPPAAELRAHLAAGLPDYMLPAAFVTVPELPLTANGKVDRRRLPAPDWSAGAERAHRAPRTETERILAGIWAELLGLEQVGVEDNFFMLGGDSILSIQVVSRARAAGLTLTPRDLFRHPTVAELAASGGDAAPAVAGTEPVAGPADLTPIQHWFLDPRPAHPDFFNQSVVIETAGPVDEDALRRALTALWTHHDALRARFVLDADAWRQDIAADDSPVPELLQVHDARAEELVTAAAHAGLRLDTGPLFTARLFTADAARPARLLLIAHHLVVDGVSWRILLEDLESAYRQAASGQPVRLPARTTSVREWARRLRDRADVFADGRAHWEEAARACADPLPVDGDAGTTTTDTREVTVRLDRDRTDGLLRRVPGVYRTRVDDVLLTALSRVLADWTGRDTVAVGLEGHGREDQLFEDVDLSRTVGWFTSLFPVALTVPAGDWGTALKSVKEQLRAVPDRGLGHGVLRHLVRDARLTGTPAPGVSFNYLGRFDWSAEGGTLIGAVPGGLGGAEAPGTERPHLLDVVARVEDDRLEITWHYSAGRHREETVTALAEGMLRALTDIVAHCARPDAGGRTPSDFPLARLDQTAVDRIAGDGRDVADVYPLTPMQSGMLFHSLLDPAGRTYVNQVQLVLSGVTDPHALAEAWQHTADANPVLRTRLVWQETPEPLQVVRHRATVPVTHLDWSGRSAEDEARELDRLLTEDRRAGIDLGTAPLMRLTLIRLAPDRVRLLWTFHHVLLDGWSAAQVFDEVCERYAALTSGRRPQVPERRPFADHLRWLAGRDTGRAERYWREALAGFPAPTELPRDRRPAEAHRASSSGSVRMTLAPDVSARLRDTAQRAGLTLNTVLQGAWALLLSRYGGGDDVVFGTTVSGRPAELPGVTSMVGLFINTLPTRARVDGQRMLPDWLRDLQAAQSEARRHDFVPLAQVQSWSEVPGGTNLFDSIVVFENYPFDEGALARHGLAMEQERDLEPTNYPLSVVVAPGDTLAVNLDYDPAAFDATTVEALGESLRTLLTGMATDPERRLADLPLLDPAAGRALVDRFGGRVAEAPRDTLPEAFRRQAVRTPDAPAVRHGDTCLTYRELDARSSRLARLLIAAGAGPERFVALCLPRTADLVVALLAVLKSGAAYLPVDPQYPAERVAFLFEDVRPDAVITATETAGRLPEGPFTRILLDADPGADVPDTPVGDGERLGPLLPGHPAYVIHTSGSTGRPKGVVVSHGSVLALADWAAAEFAGRGLHHVVASTSLNFDVSVFEIFSPLLSGGCVEVVRDLLALAERPGPWRAGLLSAVPSALDRLLAEDAVHITADTVVLAGEGLPARTVRRVRDAVPGSQVRNIYGPTEATVYATAFTCDPADPDRDPPIGRPLGGARAYVLDERMRPVPVGAPGELFLAGTGVARGYLRRPGLTASRFLPDPFGPPGSRMYRTGDLVRWTADGDLVYLGRGDDQVKVRGFRIELGELEAALARHPAVAAAAARVVEDAGHRRLVAYAVPRPAPSRDPGGQAGAGGRGVPRGTGAPGPDGETGPEAHTVPVANSAPGPDSHPATLPDPGELRAFLARSLPDHLVPALVVPLERLPLGATGKLDRRALPAPEWAATATGEAGRPPRTEAERILAGIWSEVLGVPEVGADDNYFTLGGDSVLGIQIVSAARRAGLALTPRHLFTHQTLAELAAAAERLPDADGPGAATAVAEQGPVTGDAPLTPVQHWLLDSLSGDPAHFSQTVALELATDPDEGLLRDALAAVLEHHDALRLRFEPGGAGRWRQYGVAPAEEAPHLEVHRGAAPHDVAAALGAGFDLAGGPLLRAALCRPHGGGRPVLLLAAHHLVVDAVSWRLIMEDLDLAHRALRDGRRPALGAKSTSFRDWARQLAAHTEAGGFDGELAHWQGLDTGTALPADRPGGANTVADEDSVTASLDAEETRRLLQDVPDAYRTRVNDVLLCALGRVLARWTGRDRVAVTLEGHGREEMFEDVDLARTVGWFTAMYPVALDVPRDAGTGAVLKAVKENLRAVPHGGLGYGALRFLRPTVGPGLPALPPVCFNYLGRQDGTPAPGGLLHAPHGGLSGGMDRSADRPYLLDVLGRVADDRLEFTWSYSREVHRRETVARLAAELADELRAIVRHCAEPGAGGRTPSDFPLAPLDQTAVDRLVGAGADVTDVYPLTPTQAGMVMHGLDDAEHGLYVEQITFVADGARDPRVLAAAWQHVVDHTPVLRTSVALHGVPVPLQVVHRSVPLPVTERDWSGLPADRRDAELERLLADERARGVALDRAPLLRLALVRLGPDAVRVVWTFHHVLLDGWSVFHVLSDVMNAHAALSRGERPRLPERRPFADYAGWLAARDTGPAQEHWRGVLAGFGTPTPLPYDRRPAPGTTARSGTWLSQRLDAERTGELQEFARRHRLTLNTLVQGAWALLLARWSGEREVCFGTTVSGRPADLPGADGITGLFITTLPARTVVDGTAACADWLRAVQEARAEDRRHDHLPLNALHAFSELPSGTALFDSLVVFENYPVGDATAGAHGLALRDLDAREATNYPLTVVVSPGDRLSVELGYDPRYFDAATAGSLAGQLLHALHALAASDGTARLDDIDVLPPEQRARLLRGPARPALGPVPAATLPALVEAAVDRWPTAPALDAPGTLLTFAEAEERANRLAHRLIARGAGPGDLVALLLPRSADMVLAQLAVAKAGAAFLPVDPAYPEERIALMLRDAAPALTLDAKEIADLLAAPPDDVPGHRPGDADRTRPLDPDDPAYVIYTSGSTGTPKGVVVTHRGLAAFSAAEAAHYQVTAGDRVLAFATPSFDASVLELCMSLPHGARLVVPPPGPLLGAQLADVLRAGRVTHTLLPPAALATLPADTPGTLPDLKTLIVGADACGAELVARWAPHHRMVNSYGPTEATVVATWSAPLEADGAAPPIGRPLPATRAYVLDARLRPVPDGVAGELWLSGPALARGYLGRPGLTAARFRADPFGPPGTRMYRTGDLVRRDSAGELHYLGRTDHQLKLRGHRIEAGEVEATLVRHPGVLDAVVTVREDEPGLPRLVAHLLTAPGAEPPTATALRELAARFLPGHMVPSAFMVLDRFPLTENGKTDRAALPAPAPAPAEERARPEYVAPRTPTEEALAALWEETLETTVGAEDDWFLLGGDSLRALLVASRANDAFGVTLTPRDVLVSRTVAALADLVEEQVLSELEGAAYGDDPGNRSHEADAEDAAAGGHDHER</sequence>
<feature type="compositionally biased region" description="Basic and acidic residues" evidence="6">
    <location>
        <begin position="5885"/>
        <end position="5900"/>
    </location>
</feature>
<gene>
    <name evidence="8" type="ORF">AB0H04_00945</name>
</gene>
<feature type="domain" description="Carrier" evidence="7">
    <location>
        <begin position="650"/>
        <end position="725"/>
    </location>
</feature>
<accession>A0ABV3A0I3</accession>
<dbReference type="Gene3D" id="2.30.38.10">
    <property type="entry name" value="Luciferase, Domain 3"/>
    <property type="match status" value="3"/>
</dbReference>
<keyword evidence="9" id="KW-1185">Reference proteome</keyword>
<keyword evidence="2" id="KW-0596">Phosphopantetheine</keyword>
<dbReference type="InterPro" id="IPR000873">
    <property type="entry name" value="AMP-dep_synth/lig_dom"/>
</dbReference>
<dbReference type="NCBIfam" id="NF004282">
    <property type="entry name" value="PRK05691.1"/>
    <property type="match status" value="8"/>
</dbReference>
<keyword evidence="3" id="KW-0597">Phosphoprotein</keyword>
<dbReference type="Gene3D" id="3.30.559.10">
    <property type="entry name" value="Chloramphenicol acetyltransferase-like domain"/>
    <property type="match status" value="7"/>
</dbReference>
<dbReference type="CDD" id="cd19531">
    <property type="entry name" value="LCL_NRPS-like"/>
    <property type="match status" value="1"/>
</dbReference>
<name>A0ABV3A0I3_9ACTN</name>
<dbReference type="InterPro" id="IPR036736">
    <property type="entry name" value="ACP-like_sf"/>
</dbReference>
<dbReference type="SUPFAM" id="SSF47336">
    <property type="entry name" value="ACP-like"/>
    <property type="match status" value="5"/>
</dbReference>
<dbReference type="Gene3D" id="3.30.559.30">
    <property type="entry name" value="Nonribosomal peptide synthetase, condensation domain"/>
    <property type="match status" value="7"/>
</dbReference>
<dbReference type="SMART" id="SM00823">
    <property type="entry name" value="PKS_PP"/>
    <property type="match status" value="5"/>
</dbReference>
<dbReference type="Gene3D" id="1.10.1200.10">
    <property type="entry name" value="ACP-like"/>
    <property type="match status" value="5"/>
</dbReference>
<organism evidence="8 9">
    <name type="scientific">Streptomyces flaveolus</name>
    <dbReference type="NCBI Taxonomy" id="67297"/>
    <lineage>
        <taxon>Bacteria</taxon>
        <taxon>Bacillati</taxon>
        <taxon>Actinomycetota</taxon>
        <taxon>Actinomycetes</taxon>
        <taxon>Kitasatosporales</taxon>
        <taxon>Streptomycetaceae</taxon>
        <taxon>Streptomyces</taxon>
    </lineage>
</organism>
<dbReference type="SUPFAM" id="SSF52777">
    <property type="entry name" value="CoA-dependent acyltransferases"/>
    <property type="match status" value="14"/>
</dbReference>
<comment type="caution">
    <text evidence="8">The sequence shown here is derived from an EMBL/GenBank/DDBJ whole genome shotgun (WGS) entry which is preliminary data.</text>
</comment>
<protein>
    <submittedName>
        <fullName evidence="8">Non-ribosomal peptide synthase/polyketide synthase</fullName>
    </submittedName>
</protein>
<dbReference type="Gene3D" id="3.40.50.12780">
    <property type="entry name" value="N-terminal domain of ligase-like"/>
    <property type="match status" value="2"/>
</dbReference>
<evidence type="ECO:0000256" key="2">
    <source>
        <dbReference type="ARBA" id="ARBA00022450"/>
    </source>
</evidence>
<evidence type="ECO:0000259" key="7">
    <source>
        <dbReference type="PROSITE" id="PS50075"/>
    </source>
</evidence>
<dbReference type="CDD" id="cd05930">
    <property type="entry name" value="A_NRPS"/>
    <property type="match status" value="2"/>
</dbReference>
<dbReference type="NCBIfam" id="TIGR01733">
    <property type="entry name" value="AA-adenyl-dom"/>
    <property type="match status" value="5"/>
</dbReference>
<evidence type="ECO:0000313" key="8">
    <source>
        <dbReference type="EMBL" id="MEU5705454.1"/>
    </source>
</evidence>
<keyword evidence="4" id="KW-0677">Repeat</keyword>
<evidence type="ECO:0000256" key="4">
    <source>
        <dbReference type="ARBA" id="ARBA00022737"/>
    </source>
</evidence>
<evidence type="ECO:0000256" key="3">
    <source>
        <dbReference type="ARBA" id="ARBA00022553"/>
    </source>
</evidence>
<dbReference type="Pfam" id="PF00668">
    <property type="entry name" value="Condensation"/>
    <property type="match status" value="7"/>
</dbReference>
<dbReference type="InterPro" id="IPR023213">
    <property type="entry name" value="CAT-like_dom_sf"/>
</dbReference>
<feature type="compositionally biased region" description="Gly residues" evidence="6">
    <location>
        <begin position="4655"/>
        <end position="4672"/>
    </location>
</feature>
<dbReference type="InterPro" id="IPR001242">
    <property type="entry name" value="Condensation_dom"/>
</dbReference>
<dbReference type="InterPro" id="IPR010060">
    <property type="entry name" value="NRPS_synth"/>
</dbReference>
<evidence type="ECO:0000256" key="6">
    <source>
        <dbReference type="SAM" id="MobiDB-lite"/>
    </source>
</evidence>
<dbReference type="InterPro" id="IPR025110">
    <property type="entry name" value="AMP-bd_C"/>
</dbReference>
<feature type="domain" description="Carrier" evidence="7">
    <location>
        <begin position="4758"/>
        <end position="4832"/>
    </location>
</feature>
<dbReference type="EMBL" id="JBFAEG010000001">
    <property type="protein sequence ID" value="MEU5705454.1"/>
    <property type="molecule type" value="Genomic_DNA"/>
</dbReference>
<dbReference type="PROSITE" id="PS00012">
    <property type="entry name" value="PHOSPHOPANTETHEINE"/>
    <property type="match status" value="5"/>
</dbReference>
<feature type="domain" description="Carrier" evidence="7">
    <location>
        <begin position="6266"/>
        <end position="6340"/>
    </location>
</feature>
<dbReference type="InterPro" id="IPR006162">
    <property type="entry name" value="Ppantetheine_attach_site"/>
</dbReference>
<feature type="domain" description="Carrier" evidence="7">
    <location>
        <begin position="1705"/>
        <end position="1779"/>
    </location>
</feature>
<feature type="compositionally biased region" description="Polar residues" evidence="6">
    <location>
        <begin position="533"/>
        <end position="552"/>
    </location>
</feature>
<dbReference type="Pfam" id="PF13193">
    <property type="entry name" value="AMP-binding_C"/>
    <property type="match status" value="3"/>
</dbReference>
<dbReference type="CDD" id="cd19534">
    <property type="entry name" value="E_NRPS"/>
    <property type="match status" value="3"/>
</dbReference>
<evidence type="ECO:0000256" key="5">
    <source>
        <dbReference type="ARBA" id="ARBA00023194"/>
    </source>
</evidence>
<feature type="region of interest" description="Disordered" evidence="6">
    <location>
        <begin position="6346"/>
        <end position="6374"/>
    </location>
</feature>
<feature type="region of interest" description="Disordered" evidence="6">
    <location>
        <begin position="4642"/>
        <end position="4703"/>
    </location>
</feature>
<dbReference type="InterPro" id="IPR042099">
    <property type="entry name" value="ANL_N_sf"/>
</dbReference>
<dbReference type="Pfam" id="PF00550">
    <property type="entry name" value="PP-binding"/>
    <property type="match status" value="5"/>
</dbReference>
<dbReference type="PANTHER" id="PTHR45527">
    <property type="entry name" value="NONRIBOSOMAL PEPTIDE SYNTHETASE"/>
    <property type="match status" value="1"/>
</dbReference>
<dbReference type="InterPro" id="IPR020845">
    <property type="entry name" value="AMP-binding_CS"/>
</dbReference>
<dbReference type="PROSITE" id="PS50075">
    <property type="entry name" value="CARRIER"/>
    <property type="match status" value="5"/>
</dbReference>
<feature type="compositionally biased region" description="Low complexity" evidence="6">
    <location>
        <begin position="569"/>
        <end position="582"/>
    </location>
</feature>
<feature type="domain" description="Carrier" evidence="7">
    <location>
        <begin position="3205"/>
        <end position="3279"/>
    </location>
</feature>
<dbReference type="Gene3D" id="3.40.50.980">
    <property type="match status" value="6"/>
</dbReference>
<reference evidence="8 9" key="1">
    <citation type="submission" date="2024-06" db="EMBL/GenBank/DDBJ databases">
        <title>The Natural Products Discovery Center: Release of the First 8490 Sequenced Strains for Exploring Actinobacteria Biosynthetic Diversity.</title>
        <authorList>
            <person name="Kalkreuter E."/>
            <person name="Kautsar S.A."/>
            <person name="Yang D."/>
            <person name="Bader C.D."/>
            <person name="Teijaro C.N."/>
            <person name="Fluegel L."/>
            <person name="Davis C.M."/>
            <person name="Simpson J.R."/>
            <person name="Lauterbach L."/>
            <person name="Steele A.D."/>
            <person name="Gui C."/>
            <person name="Meng S."/>
            <person name="Li G."/>
            <person name="Viehrig K."/>
            <person name="Ye F."/>
            <person name="Su P."/>
            <person name="Kiefer A.F."/>
            <person name="Nichols A."/>
            <person name="Cepeda A.J."/>
            <person name="Yan W."/>
            <person name="Fan B."/>
            <person name="Jiang Y."/>
            <person name="Adhikari A."/>
            <person name="Zheng C.-J."/>
            <person name="Schuster L."/>
            <person name="Cowan T.M."/>
            <person name="Smanski M.J."/>
            <person name="Chevrette M.G."/>
            <person name="De Carvalho L.P.S."/>
            <person name="Shen B."/>
        </authorList>
    </citation>
    <scope>NUCLEOTIDE SEQUENCE [LARGE SCALE GENOMIC DNA]</scope>
    <source>
        <strain evidence="8 9">NPDC020594</strain>
    </source>
</reference>
<dbReference type="PANTHER" id="PTHR45527:SF1">
    <property type="entry name" value="FATTY ACID SYNTHASE"/>
    <property type="match status" value="1"/>
</dbReference>
<dbReference type="InterPro" id="IPR010071">
    <property type="entry name" value="AA_adenyl_dom"/>
</dbReference>
<dbReference type="Pfam" id="PF00501">
    <property type="entry name" value="AMP-binding"/>
    <property type="match status" value="5"/>
</dbReference>